<sequence length="202" mass="22716">MAKTPKVKQRSFAFASLHSHRTNPPSSRRHHQSVSAAIHPCARQIHRRSSSSNHFSPYTQTMGSGSPLEDTQRRLAAPIVDHHRDSVDPRTCLPATGRSSLGFSRPRRAPSTTGRHPFTPLALSKPKPNPKPNSSTALLQELHRLGIQLQLQQLEAGKQCMDTAIHRLKMENQLLQTRVEKVETAMNEHLESAVSMRFRRMC</sequence>
<organism evidence="2 3">
    <name type="scientific">Pterulicium gracile</name>
    <dbReference type="NCBI Taxonomy" id="1884261"/>
    <lineage>
        <taxon>Eukaryota</taxon>
        <taxon>Fungi</taxon>
        <taxon>Dikarya</taxon>
        <taxon>Basidiomycota</taxon>
        <taxon>Agaricomycotina</taxon>
        <taxon>Agaricomycetes</taxon>
        <taxon>Agaricomycetidae</taxon>
        <taxon>Agaricales</taxon>
        <taxon>Pleurotineae</taxon>
        <taxon>Pterulaceae</taxon>
        <taxon>Pterulicium</taxon>
    </lineage>
</organism>
<protein>
    <submittedName>
        <fullName evidence="2">Uncharacterized protein</fullName>
    </submittedName>
</protein>
<feature type="region of interest" description="Disordered" evidence="1">
    <location>
        <begin position="16"/>
        <end position="135"/>
    </location>
</feature>
<reference evidence="2 3" key="1">
    <citation type="journal article" date="2019" name="Nat. Ecol. Evol.">
        <title>Megaphylogeny resolves global patterns of mushroom evolution.</title>
        <authorList>
            <person name="Varga T."/>
            <person name="Krizsan K."/>
            <person name="Foldi C."/>
            <person name="Dima B."/>
            <person name="Sanchez-Garcia M."/>
            <person name="Sanchez-Ramirez S."/>
            <person name="Szollosi G.J."/>
            <person name="Szarkandi J.G."/>
            <person name="Papp V."/>
            <person name="Albert L."/>
            <person name="Andreopoulos W."/>
            <person name="Angelini C."/>
            <person name="Antonin V."/>
            <person name="Barry K.W."/>
            <person name="Bougher N.L."/>
            <person name="Buchanan P."/>
            <person name="Buyck B."/>
            <person name="Bense V."/>
            <person name="Catcheside P."/>
            <person name="Chovatia M."/>
            <person name="Cooper J."/>
            <person name="Damon W."/>
            <person name="Desjardin D."/>
            <person name="Finy P."/>
            <person name="Geml J."/>
            <person name="Haridas S."/>
            <person name="Hughes K."/>
            <person name="Justo A."/>
            <person name="Karasinski D."/>
            <person name="Kautmanova I."/>
            <person name="Kiss B."/>
            <person name="Kocsube S."/>
            <person name="Kotiranta H."/>
            <person name="LaButti K.M."/>
            <person name="Lechner B.E."/>
            <person name="Liimatainen K."/>
            <person name="Lipzen A."/>
            <person name="Lukacs Z."/>
            <person name="Mihaltcheva S."/>
            <person name="Morgado L.N."/>
            <person name="Niskanen T."/>
            <person name="Noordeloos M.E."/>
            <person name="Ohm R.A."/>
            <person name="Ortiz-Santana B."/>
            <person name="Ovrebo C."/>
            <person name="Racz N."/>
            <person name="Riley R."/>
            <person name="Savchenko A."/>
            <person name="Shiryaev A."/>
            <person name="Soop K."/>
            <person name="Spirin V."/>
            <person name="Szebenyi C."/>
            <person name="Tomsovsky M."/>
            <person name="Tulloss R.E."/>
            <person name="Uehling J."/>
            <person name="Grigoriev I.V."/>
            <person name="Vagvolgyi C."/>
            <person name="Papp T."/>
            <person name="Martin F.M."/>
            <person name="Miettinen O."/>
            <person name="Hibbett D.S."/>
            <person name="Nagy L.G."/>
        </authorList>
    </citation>
    <scope>NUCLEOTIDE SEQUENCE [LARGE SCALE GENOMIC DNA]</scope>
    <source>
        <strain evidence="2 3">CBS 309.79</strain>
    </source>
</reference>
<feature type="compositionally biased region" description="Polar residues" evidence="1">
    <location>
        <begin position="50"/>
        <end position="64"/>
    </location>
</feature>
<dbReference type="AlphaFoldDB" id="A0A5C3Q0J0"/>
<evidence type="ECO:0000313" key="2">
    <source>
        <dbReference type="EMBL" id="TFK95482.1"/>
    </source>
</evidence>
<name>A0A5C3Q0J0_9AGAR</name>
<dbReference type="Proteomes" id="UP000305067">
    <property type="component" value="Unassembled WGS sequence"/>
</dbReference>
<evidence type="ECO:0000313" key="3">
    <source>
        <dbReference type="Proteomes" id="UP000305067"/>
    </source>
</evidence>
<accession>A0A5C3Q0J0</accession>
<dbReference type="EMBL" id="ML178883">
    <property type="protein sequence ID" value="TFK95482.1"/>
    <property type="molecule type" value="Genomic_DNA"/>
</dbReference>
<keyword evidence="3" id="KW-1185">Reference proteome</keyword>
<evidence type="ECO:0000256" key="1">
    <source>
        <dbReference type="SAM" id="MobiDB-lite"/>
    </source>
</evidence>
<proteinExistence type="predicted"/>
<gene>
    <name evidence="2" type="ORF">BDV98DRAFT_577676</name>
</gene>